<dbReference type="Pfam" id="PF02675">
    <property type="entry name" value="AdoMet_dc"/>
    <property type="match status" value="1"/>
</dbReference>
<feature type="compositionally biased region" description="Basic residues" evidence="11">
    <location>
        <begin position="114"/>
        <end position="124"/>
    </location>
</feature>
<dbReference type="EMBL" id="VBAP01000073">
    <property type="protein sequence ID" value="TMI73341.1"/>
    <property type="molecule type" value="Genomic_DNA"/>
</dbReference>
<dbReference type="InterPro" id="IPR017716">
    <property type="entry name" value="S-AdoMet_deCOase_pro-enz"/>
</dbReference>
<evidence type="ECO:0000256" key="5">
    <source>
        <dbReference type="ARBA" id="ARBA00023066"/>
    </source>
</evidence>
<evidence type="ECO:0000256" key="8">
    <source>
        <dbReference type="ARBA" id="ARBA00023239"/>
    </source>
</evidence>
<organism evidence="12 13">
    <name type="scientific">Candidatus Segetimicrobium genomatis</name>
    <dbReference type="NCBI Taxonomy" id="2569760"/>
    <lineage>
        <taxon>Bacteria</taxon>
        <taxon>Bacillati</taxon>
        <taxon>Candidatus Sysuimicrobiota</taxon>
        <taxon>Candidatus Sysuimicrobiia</taxon>
        <taxon>Candidatus Sysuimicrobiales</taxon>
        <taxon>Candidatus Segetimicrobiaceae</taxon>
        <taxon>Candidatus Segetimicrobium</taxon>
    </lineage>
</organism>
<evidence type="ECO:0000256" key="6">
    <source>
        <dbReference type="ARBA" id="ARBA00023115"/>
    </source>
</evidence>
<keyword evidence="3" id="KW-0210">Decarboxylase</keyword>
<evidence type="ECO:0000256" key="4">
    <source>
        <dbReference type="ARBA" id="ARBA00022813"/>
    </source>
</evidence>
<proteinExistence type="predicted"/>
<evidence type="ECO:0000313" key="13">
    <source>
        <dbReference type="Proteomes" id="UP000318834"/>
    </source>
</evidence>
<evidence type="ECO:0000313" key="12">
    <source>
        <dbReference type="EMBL" id="TMI73341.1"/>
    </source>
</evidence>
<keyword evidence="6" id="KW-0620">Polyamine biosynthesis</keyword>
<dbReference type="PANTHER" id="PTHR33866:SF2">
    <property type="entry name" value="S-ADENOSYLMETHIONINE DECARBOXYLASE PROENZYME"/>
    <property type="match status" value="1"/>
</dbReference>
<comment type="caution">
    <text evidence="12">The sequence shown here is derived from an EMBL/GenBank/DDBJ whole genome shotgun (WGS) entry which is preliminary data.</text>
</comment>
<dbReference type="Gene3D" id="3.60.90.10">
    <property type="entry name" value="S-adenosylmethionine decarboxylase"/>
    <property type="match status" value="1"/>
</dbReference>
<accession>A0A537IPS5</accession>
<reference evidence="12 13" key="1">
    <citation type="journal article" date="2019" name="Nat. Microbiol.">
        <title>Mediterranean grassland soil C-N compound turnover is dependent on rainfall and depth, and is mediated by genomically divergent microorganisms.</title>
        <authorList>
            <person name="Diamond S."/>
            <person name="Andeer P.F."/>
            <person name="Li Z."/>
            <person name="Crits-Christoph A."/>
            <person name="Burstein D."/>
            <person name="Anantharaman K."/>
            <person name="Lane K.R."/>
            <person name="Thomas B.C."/>
            <person name="Pan C."/>
            <person name="Northen T.R."/>
            <person name="Banfield J.F."/>
        </authorList>
    </citation>
    <scope>NUCLEOTIDE SEQUENCE [LARGE SCALE GENOMIC DNA]</scope>
    <source>
        <strain evidence="12">NP_8</strain>
    </source>
</reference>
<keyword evidence="4" id="KW-0068">Autocatalytic cleavage</keyword>
<evidence type="ECO:0000256" key="2">
    <source>
        <dbReference type="ARBA" id="ARBA00022691"/>
    </source>
</evidence>
<protein>
    <submittedName>
        <fullName evidence="12">Adenosylmethionine decarboxylase</fullName>
        <ecNumber evidence="12">4.1.1.50</ecNumber>
    </submittedName>
</protein>
<feature type="region of interest" description="Disordered" evidence="11">
    <location>
        <begin position="85"/>
        <end position="124"/>
    </location>
</feature>
<name>A0A537IPS5_9BACT</name>
<dbReference type="EC" id="4.1.1.50" evidence="12"/>
<gene>
    <name evidence="12" type="primary">speD</name>
    <name evidence="12" type="ORF">E6H05_09915</name>
</gene>
<dbReference type="SUPFAM" id="SSF56276">
    <property type="entry name" value="S-adenosylmethionine decarboxylase"/>
    <property type="match status" value="1"/>
</dbReference>
<comment type="cofactor">
    <cofactor evidence="1">
        <name>pyruvate</name>
        <dbReference type="ChEBI" id="CHEBI:15361"/>
    </cofactor>
</comment>
<keyword evidence="10" id="KW-0670">Pyruvate</keyword>
<evidence type="ECO:0000256" key="7">
    <source>
        <dbReference type="ARBA" id="ARBA00023145"/>
    </source>
</evidence>
<evidence type="ECO:0000256" key="10">
    <source>
        <dbReference type="ARBA" id="ARBA00023317"/>
    </source>
</evidence>
<dbReference type="GO" id="GO:0005829">
    <property type="term" value="C:cytosol"/>
    <property type="evidence" value="ECO:0007669"/>
    <property type="project" value="TreeGrafter"/>
</dbReference>
<dbReference type="InterPro" id="IPR003826">
    <property type="entry name" value="AdoMetDC_fam_prok"/>
</dbReference>
<evidence type="ECO:0000256" key="11">
    <source>
        <dbReference type="SAM" id="MobiDB-lite"/>
    </source>
</evidence>
<sequence>GVSGVVVISESHMSLHTWPEVGYVALDIFTCGDTAKPEKAVQWALKEFGATNVHITEVTRGLEEGDKVFFHSIVTWEEELLRRTVNGQRTLSRSSPRRPVPYRTGRRRADTSGSRRRPPARPKT</sequence>
<feature type="non-terminal residue" evidence="12">
    <location>
        <position position="1"/>
    </location>
</feature>
<evidence type="ECO:0000256" key="3">
    <source>
        <dbReference type="ARBA" id="ARBA00022793"/>
    </source>
</evidence>
<keyword evidence="8 12" id="KW-0456">Lyase</keyword>
<dbReference type="GO" id="GO:0004014">
    <property type="term" value="F:adenosylmethionine decarboxylase activity"/>
    <property type="evidence" value="ECO:0007669"/>
    <property type="project" value="UniProtKB-EC"/>
</dbReference>
<keyword evidence="9" id="KW-0704">Schiff base</keyword>
<dbReference type="GO" id="GO:0008295">
    <property type="term" value="P:spermidine biosynthetic process"/>
    <property type="evidence" value="ECO:0007669"/>
    <property type="project" value="UniProtKB-KW"/>
</dbReference>
<evidence type="ECO:0000256" key="1">
    <source>
        <dbReference type="ARBA" id="ARBA00001928"/>
    </source>
</evidence>
<dbReference type="InterPro" id="IPR016067">
    <property type="entry name" value="S-AdoMet_deCO2ase_core"/>
</dbReference>
<dbReference type="NCBIfam" id="TIGR03330">
    <property type="entry name" value="SAM_DCase_Bsu"/>
    <property type="match status" value="1"/>
</dbReference>
<dbReference type="Proteomes" id="UP000318834">
    <property type="component" value="Unassembled WGS sequence"/>
</dbReference>
<dbReference type="AlphaFoldDB" id="A0A537IPS5"/>
<evidence type="ECO:0000256" key="9">
    <source>
        <dbReference type="ARBA" id="ARBA00023270"/>
    </source>
</evidence>
<keyword evidence="2" id="KW-0949">S-adenosyl-L-methionine</keyword>
<dbReference type="PANTHER" id="PTHR33866">
    <property type="entry name" value="S-ADENOSYLMETHIONINE DECARBOXYLASE PROENZYME"/>
    <property type="match status" value="1"/>
</dbReference>
<keyword evidence="5" id="KW-0745">Spermidine biosynthesis</keyword>
<keyword evidence="7" id="KW-0865">Zymogen</keyword>